<comment type="caution">
    <text evidence="3">The sequence shown here is derived from an EMBL/GenBank/DDBJ whole genome shotgun (WGS) entry which is preliminary data.</text>
</comment>
<keyword evidence="1" id="KW-0812">Transmembrane</keyword>
<sequence length="167" mass="18345">MKRVVFLTALFTWLCAPSALAHSLHVFAQYDGRTVSGKAYYSDMTPAAETYMEILQSGQDSPLLKGKTDRDGQFAYPINTTAEGAIKVVIEGEEGHRASIVANRVSAQTTNSSDNALMLVREDISKLKDKIYLHDIIGGIGYIVGIFGLWALIRASKMTRASQSKER</sequence>
<gene>
    <name evidence="3" type="ORF">DPV87_06550</name>
</gene>
<evidence type="ECO:0000313" key="3">
    <source>
        <dbReference type="EMBL" id="RDE90674.1"/>
    </source>
</evidence>
<evidence type="ECO:0000313" key="4">
    <source>
        <dbReference type="Proteomes" id="UP000253910"/>
    </source>
</evidence>
<organism evidence="3 4">
    <name type="scientific">Haemophilus parainfluenzae</name>
    <dbReference type="NCBI Taxonomy" id="729"/>
    <lineage>
        <taxon>Bacteria</taxon>
        <taxon>Pseudomonadati</taxon>
        <taxon>Pseudomonadota</taxon>
        <taxon>Gammaproteobacteria</taxon>
        <taxon>Pasteurellales</taxon>
        <taxon>Pasteurellaceae</taxon>
        <taxon>Haemophilus</taxon>
    </lineage>
</organism>
<feature type="transmembrane region" description="Helical" evidence="1">
    <location>
        <begin position="131"/>
        <end position="153"/>
    </location>
</feature>
<keyword evidence="2" id="KW-0732">Signal</keyword>
<keyword evidence="1" id="KW-1133">Transmembrane helix</keyword>
<evidence type="ECO:0000256" key="1">
    <source>
        <dbReference type="SAM" id="Phobius"/>
    </source>
</evidence>
<dbReference type="Proteomes" id="UP000253910">
    <property type="component" value="Unassembled WGS sequence"/>
</dbReference>
<keyword evidence="3" id="KW-0645">Protease</keyword>
<dbReference type="GO" id="GO:0004180">
    <property type="term" value="F:carboxypeptidase activity"/>
    <property type="evidence" value="ECO:0007669"/>
    <property type="project" value="UniProtKB-KW"/>
</dbReference>
<keyword evidence="3" id="KW-0378">Hydrolase</keyword>
<dbReference type="AlphaFoldDB" id="A0A369Z3F1"/>
<keyword evidence="1" id="KW-0472">Membrane</keyword>
<proteinExistence type="predicted"/>
<evidence type="ECO:0000256" key="2">
    <source>
        <dbReference type="SAM" id="SignalP"/>
    </source>
</evidence>
<keyword evidence="3" id="KW-0121">Carboxypeptidase</keyword>
<feature type="signal peptide" evidence="2">
    <location>
        <begin position="1"/>
        <end position="21"/>
    </location>
</feature>
<feature type="chain" id="PRO_5016993018" evidence="2">
    <location>
        <begin position="22"/>
        <end position="167"/>
    </location>
</feature>
<protein>
    <submittedName>
        <fullName evidence="3">Carboxypeptidase regulatory-like domain-containing protein</fullName>
    </submittedName>
</protein>
<accession>A0A369Z3F1</accession>
<name>A0A369Z3F1_HAEPA</name>
<reference evidence="3 4" key="1">
    <citation type="submission" date="2018-05" db="EMBL/GenBank/DDBJ databases">
        <title>Draft Genome Sequences for a Diverse set of 7 Haemophilus Species.</title>
        <authorList>
            <person name="Nichols M."/>
            <person name="Topaz N."/>
            <person name="Wang X."/>
            <person name="Wang X."/>
            <person name="Boxrud D."/>
        </authorList>
    </citation>
    <scope>NUCLEOTIDE SEQUENCE [LARGE SCALE GENOMIC DNA]</scope>
    <source>
        <strain evidence="3 4">C2008001710</strain>
    </source>
</reference>
<dbReference type="RefSeq" id="WP_111315575.1">
    <property type="nucleotide sequence ID" value="NZ_QEPW01000010.1"/>
</dbReference>
<dbReference type="EMBL" id="QEPW01000010">
    <property type="protein sequence ID" value="RDE90674.1"/>
    <property type="molecule type" value="Genomic_DNA"/>
</dbReference>